<dbReference type="AlphaFoldDB" id="A0A5C6CAE0"/>
<organism evidence="1 2">
    <name type="scientific">Bythopirellula polymerisocia</name>
    <dbReference type="NCBI Taxonomy" id="2528003"/>
    <lineage>
        <taxon>Bacteria</taxon>
        <taxon>Pseudomonadati</taxon>
        <taxon>Planctomycetota</taxon>
        <taxon>Planctomycetia</taxon>
        <taxon>Pirellulales</taxon>
        <taxon>Lacipirellulaceae</taxon>
        <taxon>Bythopirellula</taxon>
    </lineage>
</organism>
<keyword evidence="2" id="KW-1185">Reference proteome</keyword>
<dbReference type="OrthoDB" id="1056765at2"/>
<dbReference type="Proteomes" id="UP000318437">
    <property type="component" value="Unassembled WGS sequence"/>
</dbReference>
<dbReference type="RefSeq" id="WP_146453196.1">
    <property type="nucleotide sequence ID" value="NZ_SJPS01000016.1"/>
</dbReference>
<evidence type="ECO:0000313" key="2">
    <source>
        <dbReference type="Proteomes" id="UP000318437"/>
    </source>
</evidence>
<sequence>MIFQRTKFLFLRASFSLFALLILGTSISESAILVEERFSHPDGNLVGQTPSPGPGNAWSAHDDLGGTPIQVSSGAAVLSQGSGSGGREDVNAGFSAQSATDATFARFDFTLPSGQDLNDPKILDEFGLYFAHFYSGLPTTGFRARTGIVQPSAGGDFGLAINASGSRLNEGSTWPSDLSFDTTYRTVISYDPVTAEGKLWLDPVDVSSAFIANTAGGSFGTMIEGFALRQSNDYEGTQIVDNLVVATTFEEALAGSGAPNFLAADFNEDTFVDATDLTTWSSNYGLNGSATKSLGDADSDMDVDGADFLVWQRQFGQSPPPSISSVPEPTSLTLLIGFAVFSSHVRRRFI</sequence>
<name>A0A5C6CAE0_9BACT</name>
<comment type="caution">
    <text evidence="1">The sequence shown here is derived from an EMBL/GenBank/DDBJ whole genome shotgun (WGS) entry which is preliminary data.</text>
</comment>
<accession>A0A5C6CAE0</accession>
<evidence type="ECO:0000313" key="1">
    <source>
        <dbReference type="EMBL" id="TWU20346.1"/>
    </source>
</evidence>
<gene>
    <name evidence="1" type="ORF">Pla144_49930</name>
</gene>
<reference evidence="1 2" key="1">
    <citation type="submission" date="2019-02" db="EMBL/GenBank/DDBJ databases">
        <title>Deep-cultivation of Planctomycetes and their phenomic and genomic characterization uncovers novel biology.</title>
        <authorList>
            <person name="Wiegand S."/>
            <person name="Jogler M."/>
            <person name="Boedeker C."/>
            <person name="Pinto D."/>
            <person name="Vollmers J."/>
            <person name="Rivas-Marin E."/>
            <person name="Kohn T."/>
            <person name="Peeters S.H."/>
            <person name="Heuer A."/>
            <person name="Rast P."/>
            <person name="Oberbeckmann S."/>
            <person name="Bunk B."/>
            <person name="Jeske O."/>
            <person name="Meyerdierks A."/>
            <person name="Storesund J.E."/>
            <person name="Kallscheuer N."/>
            <person name="Luecker S."/>
            <person name="Lage O.M."/>
            <person name="Pohl T."/>
            <person name="Merkel B.J."/>
            <person name="Hornburger P."/>
            <person name="Mueller R.-W."/>
            <person name="Bruemmer F."/>
            <person name="Labrenz M."/>
            <person name="Spormann A.M."/>
            <person name="Op Den Camp H."/>
            <person name="Overmann J."/>
            <person name="Amann R."/>
            <person name="Jetten M.S.M."/>
            <person name="Mascher T."/>
            <person name="Medema M.H."/>
            <person name="Devos D.P."/>
            <person name="Kaster A.-K."/>
            <person name="Ovreas L."/>
            <person name="Rohde M."/>
            <person name="Galperin M.Y."/>
            <person name="Jogler C."/>
        </authorList>
    </citation>
    <scope>NUCLEOTIDE SEQUENCE [LARGE SCALE GENOMIC DNA]</scope>
    <source>
        <strain evidence="1 2">Pla144</strain>
    </source>
</reference>
<evidence type="ECO:0008006" key="3">
    <source>
        <dbReference type="Google" id="ProtNLM"/>
    </source>
</evidence>
<proteinExistence type="predicted"/>
<protein>
    <recommendedName>
        <fullName evidence="3">PEP-CTERM protein-sorting domain-containing protein</fullName>
    </recommendedName>
</protein>
<dbReference type="EMBL" id="SJPS01000016">
    <property type="protein sequence ID" value="TWU20346.1"/>
    <property type="molecule type" value="Genomic_DNA"/>
</dbReference>